<protein>
    <submittedName>
        <fullName evidence="1">Uncharacterized protein</fullName>
    </submittedName>
</protein>
<evidence type="ECO:0000313" key="2">
    <source>
        <dbReference type="Proteomes" id="UP000468531"/>
    </source>
</evidence>
<reference evidence="1 2" key="1">
    <citation type="journal article" date="2020" name="Arch. Microbiol.">
        <title>Bradyrhizobium uaiense sp. nov., a new highly efficient cowpea symbiont.</title>
        <authorList>
            <person name="Cabral Michel D."/>
            <person name="Azarias Guimaraes A."/>
            <person name="Martins da Costa E."/>
            <person name="Soares de Carvalho T."/>
            <person name="Balsanelli E."/>
            <person name="Willems A."/>
            <person name="Maltempi de Souza E."/>
            <person name="de Souza Moreira F.M."/>
        </authorList>
    </citation>
    <scope>NUCLEOTIDE SEQUENCE [LARGE SCALE GENOMIC DNA]</scope>
    <source>
        <strain evidence="1 2">UFLA 03-164</strain>
    </source>
</reference>
<dbReference type="Proteomes" id="UP000468531">
    <property type="component" value="Unassembled WGS sequence"/>
</dbReference>
<comment type="caution">
    <text evidence="1">The sequence shown here is derived from an EMBL/GenBank/DDBJ whole genome shotgun (WGS) entry which is preliminary data.</text>
</comment>
<dbReference type="EMBL" id="VKHP01000058">
    <property type="protein sequence ID" value="NEU97437.1"/>
    <property type="molecule type" value="Genomic_DNA"/>
</dbReference>
<name>A0A6P1BG60_9BRAD</name>
<sequence>MVEQIEMEGSEADVGEFFLAERGHLAWREVRPVLNVAGWHDRSRCTSRQRKSQTGYSQRRHRGFGHSLLFRSLLRPLHGRILQSWKNELRRP</sequence>
<proteinExistence type="predicted"/>
<dbReference type="AlphaFoldDB" id="A0A6P1BG60"/>
<gene>
    <name evidence="1" type="ORF">FNJ47_16730</name>
</gene>
<keyword evidence="2" id="KW-1185">Reference proteome</keyword>
<dbReference type="RefSeq" id="WP_163154865.1">
    <property type="nucleotide sequence ID" value="NZ_VKHP01000058.1"/>
</dbReference>
<accession>A0A6P1BG60</accession>
<evidence type="ECO:0000313" key="1">
    <source>
        <dbReference type="EMBL" id="NEU97437.1"/>
    </source>
</evidence>
<organism evidence="1 2">
    <name type="scientific">Bradyrhizobium uaiense</name>
    <dbReference type="NCBI Taxonomy" id="2594946"/>
    <lineage>
        <taxon>Bacteria</taxon>
        <taxon>Pseudomonadati</taxon>
        <taxon>Pseudomonadota</taxon>
        <taxon>Alphaproteobacteria</taxon>
        <taxon>Hyphomicrobiales</taxon>
        <taxon>Nitrobacteraceae</taxon>
        <taxon>Bradyrhizobium</taxon>
    </lineage>
</organism>